<keyword evidence="4" id="KW-1185">Reference proteome</keyword>
<dbReference type="KEGG" id="gaz:Pan241w_52320"/>
<gene>
    <name evidence="3" type="ORF">Pan241w_52320</name>
</gene>
<reference evidence="3 4" key="1">
    <citation type="submission" date="2019-02" db="EMBL/GenBank/DDBJ databases">
        <title>Deep-cultivation of Planctomycetes and their phenomic and genomic characterization uncovers novel biology.</title>
        <authorList>
            <person name="Wiegand S."/>
            <person name="Jogler M."/>
            <person name="Boedeker C."/>
            <person name="Pinto D."/>
            <person name="Vollmers J."/>
            <person name="Rivas-Marin E."/>
            <person name="Kohn T."/>
            <person name="Peeters S.H."/>
            <person name="Heuer A."/>
            <person name="Rast P."/>
            <person name="Oberbeckmann S."/>
            <person name="Bunk B."/>
            <person name="Jeske O."/>
            <person name="Meyerdierks A."/>
            <person name="Storesund J.E."/>
            <person name="Kallscheuer N."/>
            <person name="Luecker S."/>
            <person name="Lage O.M."/>
            <person name="Pohl T."/>
            <person name="Merkel B.J."/>
            <person name="Hornburger P."/>
            <person name="Mueller R.-W."/>
            <person name="Bruemmer F."/>
            <person name="Labrenz M."/>
            <person name="Spormann A.M."/>
            <person name="Op den Camp H."/>
            <person name="Overmann J."/>
            <person name="Amann R."/>
            <person name="Jetten M.S.M."/>
            <person name="Mascher T."/>
            <person name="Medema M.H."/>
            <person name="Devos D.P."/>
            <person name="Kaster A.-K."/>
            <person name="Ovreas L."/>
            <person name="Rohde M."/>
            <person name="Galperin M.Y."/>
            <person name="Jogler C."/>
        </authorList>
    </citation>
    <scope>NUCLEOTIDE SEQUENCE [LARGE SCALE GENOMIC DNA]</scope>
    <source>
        <strain evidence="3 4">Pan241w</strain>
    </source>
</reference>
<proteinExistence type="predicted"/>
<organism evidence="3 4">
    <name type="scientific">Gimesia alba</name>
    <dbReference type="NCBI Taxonomy" id="2527973"/>
    <lineage>
        <taxon>Bacteria</taxon>
        <taxon>Pseudomonadati</taxon>
        <taxon>Planctomycetota</taxon>
        <taxon>Planctomycetia</taxon>
        <taxon>Planctomycetales</taxon>
        <taxon>Planctomycetaceae</taxon>
        <taxon>Gimesia</taxon>
    </lineage>
</organism>
<dbReference type="EMBL" id="CP036269">
    <property type="protein sequence ID" value="QDT45114.1"/>
    <property type="molecule type" value="Genomic_DNA"/>
</dbReference>
<keyword evidence="2" id="KW-0472">Membrane</keyword>
<sequence>MKRIRPIQHQTGIRVSVRRGSTLLIVIALLAMLSLLGVVFYTFSAQERTSAEYFAEASLNVDDIGFNPDVYYDWALEQLIIGPGKDKKLYNSALWSRRHSMIPNMFGMDHTNDKISDAHPYSGEGINLILNSSAAPAVDQDYNGTPDNAFLLNYNLSPAAQETVINSWTGYPEIDVNYTAPDINNMFLAYNGFVPGPNWPANPDDFKQVIIPSFHRPQYLRTSAAPVTDWYVNSTYAKRVFRPHADHVFVPKTGVASSTPRFDPALFPGVPLDGVGVTSTGKMGIWTGDGDTEYFLDVDNDGDGIREGIWMDLDFPPIENPSIPGSYVIPLFSFTVYDLDGLIGLNTAGNMRQPGGGSPTSQQVDLNYAGSGGKFGDNETGSGPNQFLFLSRSNLGLSSPGEINPQYALYAQPPTTLPLNAVEQHRNFFGDYPSSWAELSNMEYFFLKFGRPIFSSGLPANTTGTFGNVTDLAAGVWGETNLLYNAQRPSTGSQISISSFPRPGKAGVDDNNDRFEGSHKDGTLQTFAGTMGVNVPGYGSPISFNGAGRGNKVGSGAGDYRQPDLRNGGFGGPGIWPHYTNQEVANPNSSPFVRWPASLFSSSVANESILTDDADEIIVNRDEIDSVNDTILGPDELAFLHLSGSDITNAGVTSRLGTLLPYNFGSSSKAQEIRKKFTTISWDRKQFGKSKVPGFRNWETASSAFPPTFGGTDPFRPELRALLSLSLGGINQNLIQQKLNVNELLVYEETTLAFRPLTPHPGEDYNENGILDGTEDLNQNGVLDALTSTEINQSWGSGTLPSYPPTNAEQKEFWARYDRQRMARDIYVLLYVLGGGKNIDYSQDNSSNALYTDAEMKQMAQFAVNMVDALDRDDVLTRFEYDTNLSDGWGLNDNPYQNTSDTDRAEVWGVEAQKLTLSEFILVQCDDQMSDHAVTQFPDDKVDGSDRERFFTAIELRNNSPAEVSFGTEGKWRIGLEVDGSVRTYAIPKNRKVAAGGLFTLLSTNAADTSNGSDPYSEFRVDLNGNSDFNDAGEQIIPSVAIAGTAKIDIVNDQATTNSLVTVLDSSSTDLTGTTGSFLDSARTELSATSSDIKVKLYRKAHLGRNTYLSAGVPVPDPDNPWVLVDEMAVPKSEFSLTMDTAMEAQAQLDRNAMKSQERSQPLYKRNDNLNTIGTGNNIRNTIGQKNSRTTATYFDTWQPHFDRNFASIAELLSIPLCGPDKVTEQLVTVGGYMARNSAAGTDPEIGDIDTDDINVAGIQKFLDPDGPDDSATTDDDNRWYRLFEYIEVPTRLHRHLGNPLEAPRVAGKLNLNTIRHPSVLAALIDDMGTVANTTSTALNIANYTTDVTGTRSHHPRLSDRTVAPRDWWLEYLLSRDSVTTDSTSGAFKMLSIDASGNLVQDSTRASQTGYIIPGLPGTRPFKSLDTLATNGPVSTLRENGILRSLPLDLQDPAKINNPRGLFEVASWNEHAATSSAPKVDYFTRNRILSKIMGNTTTRSNTFIVFVSVALFDADGPGLTVNDGVVQIGARSNGSSVNEPDYRGFFVIDRTRAEDAFNGTSEKFENWRRLIRYRLHIQ</sequence>
<evidence type="ECO:0000256" key="1">
    <source>
        <dbReference type="SAM" id="MobiDB-lite"/>
    </source>
</evidence>
<dbReference type="Proteomes" id="UP000317171">
    <property type="component" value="Chromosome"/>
</dbReference>
<evidence type="ECO:0000313" key="4">
    <source>
        <dbReference type="Proteomes" id="UP000317171"/>
    </source>
</evidence>
<evidence type="ECO:0000313" key="3">
    <source>
        <dbReference type="EMBL" id="QDT45114.1"/>
    </source>
</evidence>
<accession>A0A517RMM6</accession>
<protein>
    <submittedName>
        <fullName evidence="3">Uncharacterized protein</fullName>
    </submittedName>
</protein>
<feature type="region of interest" description="Disordered" evidence="1">
    <location>
        <begin position="493"/>
        <end position="520"/>
    </location>
</feature>
<name>A0A517RMM6_9PLAN</name>
<feature type="transmembrane region" description="Helical" evidence="2">
    <location>
        <begin position="21"/>
        <end position="43"/>
    </location>
</feature>
<dbReference type="OrthoDB" id="219623at2"/>
<evidence type="ECO:0000256" key="2">
    <source>
        <dbReference type="SAM" id="Phobius"/>
    </source>
</evidence>
<keyword evidence="2" id="KW-1133">Transmembrane helix</keyword>
<dbReference type="RefSeq" id="WP_145221196.1">
    <property type="nucleotide sequence ID" value="NZ_CP036269.1"/>
</dbReference>
<feature type="compositionally biased region" description="Basic and acidic residues" evidence="1">
    <location>
        <begin position="507"/>
        <end position="520"/>
    </location>
</feature>
<keyword evidence="2" id="KW-0812">Transmembrane</keyword>